<organism evidence="1 2">
    <name type="scientific">Pullulanibacillus camelliae</name>
    <dbReference type="NCBI Taxonomy" id="1707096"/>
    <lineage>
        <taxon>Bacteria</taxon>
        <taxon>Bacillati</taxon>
        <taxon>Bacillota</taxon>
        <taxon>Bacilli</taxon>
        <taxon>Bacillales</taxon>
        <taxon>Sporolactobacillaceae</taxon>
        <taxon>Pullulanibacillus</taxon>
    </lineage>
</organism>
<reference evidence="1" key="1">
    <citation type="journal article" date="2014" name="Int. J. Syst. Evol. Microbiol.">
        <title>Complete genome sequence of Corynebacterium casei LMG S-19264T (=DSM 44701T), isolated from a smear-ripened cheese.</title>
        <authorList>
            <consortium name="US DOE Joint Genome Institute (JGI-PGF)"/>
            <person name="Walter F."/>
            <person name="Albersmeier A."/>
            <person name="Kalinowski J."/>
            <person name="Ruckert C."/>
        </authorList>
    </citation>
    <scope>NUCLEOTIDE SEQUENCE</scope>
    <source>
        <strain evidence="1">CGMCC 1.15371</strain>
    </source>
</reference>
<keyword evidence="2" id="KW-1185">Reference proteome</keyword>
<gene>
    <name evidence="1" type="ORF">GCM10011391_13480</name>
</gene>
<evidence type="ECO:0000313" key="1">
    <source>
        <dbReference type="EMBL" id="GGE35986.1"/>
    </source>
</evidence>
<evidence type="ECO:0000313" key="2">
    <source>
        <dbReference type="Proteomes" id="UP000628775"/>
    </source>
</evidence>
<sequence length="62" mass="6664">MLGQYAGNSQEGEGVIQPLRELAKPLVDGTSVTPCVALQKKLDARTLSHVPVYGDIPLFFPP</sequence>
<dbReference type="AlphaFoldDB" id="A0A8J2VNN0"/>
<name>A0A8J2VNN0_9BACL</name>
<dbReference type="Proteomes" id="UP000628775">
    <property type="component" value="Unassembled WGS sequence"/>
</dbReference>
<dbReference type="EMBL" id="BMIR01000004">
    <property type="protein sequence ID" value="GGE35986.1"/>
    <property type="molecule type" value="Genomic_DNA"/>
</dbReference>
<accession>A0A8J2VNN0</accession>
<proteinExistence type="predicted"/>
<protein>
    <submittedName>
        <fullName evidence="1">Uncharacterized protein</fullName>
    </submittedName>
</protein>
<comment type="caution">
    <text evidence="1">The sequence shown here is derived from an EMBL/GenBank/DDBJ whole genome shotgun (WGS) entry which is preliminary data.</text>
</comment>
<reference evidence="1" key="2">
    <citation type="submission" date="2020-09" db="EMBL/GenBank/DDBJ databases">
        <authorList>
            <person name="Sun Q."/>
            <person name="Zhou Y."/>
        </authorList>
    </citation>
    <scope>NUCLEOTIDE SEQUENCE</scope>
    <source>
        <strain evidence="1">CGMCC 1.15371</strain>
    </source>
</reference>